<gene>
    <name evidence="2" type="ORF">Pyn_34392</name>
</gene>
<dbReference type="EMBL" id="PJQY01003976">
    <property type="protein sequence ID" value="PQM33039.1"/>
    <property type="molecule type" value="Genomic_DNA"/>
</dbReference>
<keyword evidence="3" id="KW-1185">Reference proteome</keyword>
<reference evidence="2 3" key="1">
    <citation type="submission" date="2018-02" db="EMBL/GenBank/DDBJ databases">
        <title>Draft genome of wild Prunus yedoensis var. nudiflora.</title>
        <authorList>
            <person name="Baek S."/>
            <person name="Kim J.-H."/>
            <person name="Choi K."/>
            <person name="Kim G.-B."/>
            <person name="Cho A."/>
            <person name="Jang H."/>
            <person name="Shin C.-H."/>
            <person name="Yu H.-J."/>
            <person name="Mun J.-H."/>
        </authorList>
    </citation>
    <scope>NUCLEOTIDE SEQUENCE [LARGE SCALE GENOMIC DNA]</scope>
    <source>
        <strain evidence="3">cv. Jeju island</strain>
        <tissue evidence="2">Leaf</tissue>
    </source>
</reference>
<comment type="caution">
    <text evidence="2">The sequence shown here is derived from an EMBL/GenBank/DDBJ whole genome shotgun (WGS) entry which is preliminary data.</text>
</comment>
<proteinExistence type="predicted"/>
<organism evidence="2 3">
    <name type="scientific">Prunus yedoensis var. nudiflora</name>
    <dbReference type="NCBI Taxonomy" id="2094558"/>
    <lineage>
        <taxon>Eukaryota</taxon>
        <taxon>Viridiplantae</taxon>
        <taxon>Streptophyta</taxon>
        <taxon>Embryophyta</taxon>
        <taxon>Tracheophyta</taxon>
        <taxon>Spermatophyta</taxon>
        <taxon>Magnoliopsida</taxon>
        <taxon>eudicotyledons</taxon>
        <taxon>Gunneridae</taxon>
        <taxon>Pentapetalae</taxon>
        <taxon>rosids</taxon>
        <taxon>fabids</taxon>
        <taxon>Rosales</taxon>
        <taxon>Rosaceae</taxon>
        <taxon>Amygdaloideae</taxon>
        <taxon>Amygdaleae</taxon>
        <taxon>Prunus</taxon>
    </lineage>
</organism>
<evidence type="ECO:0000313" key="2">
    <source>
        <dbReference type="EMBL" id="PQM33039.1"/>
    </source>
</evidence>
<feature type="region of interest" description="Disordered" evidence="1">
    <location>
        <begin position="102"/>
        <end position="129"/>
    </location>
</feature>
<evidence type="ECO:0000313" key="3">
    <source>
        <dbReference type="Proteomes" id="UP000250321"/>
    </source>
</evidence>
<name>A0A314UDP4_PRUYE</name>
<dbReference type="AlphaFoldDB" id="A0A314UDP4"/>
<sequence length="129" mass="14121">MRPIDRPRNGTPELLGSLGTQAHFLGPSVGSKGPSTWLENKATKGAWRTTCAELLGGSSTWEGTSFKQETSNGPWDIGAQIARRGVTLQTNRYTHLLPSSDLAMEGGRKENKEMAGNGNFPLWQLREEH</sequence>
<accession>A0A314UDP4</accession>
<dbReference type="Proteomes" id="UP000250321">
    <property type="component" value="Unassembled WGS sequence"/>
</dbReference>
<protein>
    <submittedName>
        <fullName evidence="2">Uncharacterized protein</fullName>
    </submittedName>
</protein>
<evidence type="ECO:0000256" key="1">
    <source>
        <dbReference type="SAM" id="MobiDB-lite"/>
    </source>
</evidence>